<dbReference type="EC" id="4.2.1.96" evidence="4"/>
<dbReference type="InterPro" id="IPR001533">
    <property type="entry name" value="Pterin_deHydtase"/>
</dbReference>
<proteinExistence type="inferred from homology"/>
<dbReference type="NCBIfam" id="NF002017">
    <property type="entry name" value="PRK00823.1-2"/>
    <property type="match status" value="1"/>
</dbReference>
<gene>
    <name evidence="5" type="ORF">IOD40_09360</name>
</gene>
<dbReference type="InterPro" id="IPR036428">
    <property type="entry name" value="PCD_sf"/>
</dbReference>
<dbReference type="PANTHER" id="PTHR12599">
    <property type="entry name" value="PTERIN-4-ALPHA-CARBINOLAMINE DEHYDRATASE"/>
    <property type="match status" value="1"/>
</dbReference>
<comment type="caution">
    <text evidence="5">The sequence shown here is derived from an EMBL/GenBank/DDBJ whole genome shotgun (WGS) entry which is preliminary data.</text>
</comment>
<dbReference type="SUPFAM" id="SSF55248">
    <property type="entry name" value="PCD-like"/>
    <property type="match status" value="1"/>
</dbReference>
<evidence type="ECO:0000313" key="6">
    <source>
        <dbReference type="Proteomes" id="UP000601789"/>
    </source>
</evidence>
<keyword evidence="6" id="KW-1185">Reference proteome</keyword>
<accession>A0ABS0SC93</accession>
<dbReference type="RefSeq" id="WP_198476283.1">
    <property type="nucleotide sequence ID" value="NZ_JADGMQ010000005.1"/>
</dbReference>
<dbReference type="NCBIfam" id="NF002018">
    <property type="entry name" value="PRK00823.1-3"/>
    <property type="match status" value="1"/>
</dbReference>
<dbReference type="Pfam" id="PF01329">
    <property type="entry name" value="Pterin_4a"/>
    <property type="match status" value="1"/>
</dbReference>
<evidence type="ECO:0000256" key="2">
    <source>
        <dbReference type="ARBA" id="ARBA00006472"/>
    </source>
</evidence>
<organism evidence="5 6">
    <name type="scientific">Aquamicrobium zhengzhouense</name>
    <dbReference type="NCBI Taxonomy" id="2781738"/>
    <lineage>
        <taxon>Bacteria</taxon>
        <taxon>Pseudomonadati</taxon>
        <taxon>Pseudomonadota</taxon>
        <taxon>Alphaproteobacteria</taxon>
        <taxon>Hyphomicrobiales</taxon>
        <taxon>Phyllobacteriaceae</taxon>
        <taxon>Aquamicrobium</taxon>
    </lineage>
</organism>
<dbReference type="Gene3D" id="3.30.1360.20">
    <property type="entry name" value="Transcriptional coactivator/pterin dehydratase"/>
    <property type="match status" value="1"/>
</dbReference>
<comment type="catalytic activity">
    <reaction evidence="1 4">
        <text>(4aS,6R)-4a-hydroxy-L-erythro-5,6,7,8-tetrahydrobiopterin = (6R)-L-erythro-6,7-dihydrobiopterin + H2O</text>
        <dbReference type="Rhea" id="RHEA:11920"/>
        <dbReference type="ChEBI" id="CHEBI:15377"/>
        <dbReference type="ChEBI" id="CHEBI:15642"/>
        <dbReference type="ChEBI" id="CHEBI:43120"/>
        <dbReference type="EC" id="4.2.1.96"/>
    </reaction>
</comment>
<sequence>MSRTKLERSQIEAALLQLDGWNLEKDAQAIRREFKFKNFSEAFSFMTRSALAAEKMDHHPEWSNVYNKVDVRLTTHSAGGVTALDIDLAKKMDRFVADVG</sequence>
<dbReference type="HAMAP" id="MF_00434">
    <property type="entry name" value="Pterin_4_alpha"/>
    <property type="match status" value="1"/>
</dbReference>
<protein>
    <recommendedName>
        <fullName evidence="4">Putative pterin-4-alpha-carbinolamine dehydratase</fullName>
        <shortName evidence="4">PHS</shortName>
        <ecNumber evidence="4">4.2.1.96</ecNumber>
    </recommendedName>
    <alternativeName>
        <fullName evidence="4">4-alpha-hydroxy-tetrahydropterin dehydratase</fullName>
    </alternativeName>
    <alternativeName>
        <fullName evidence="4">Pterin carbinolamine dehydratase</fullName>
        <shortName evidence="4">PCD</shortName>
    </alternativeName>
</protein>
<dbReference type="CDD" id="cd00914">
    <property type="entry name" value="PCD_DCoH_subfamily_b"/>
    <property type="match status" value="1"/>
</dbReference>
<comment type="similarity">
    <text evidence="2 4">Belongs to the pterin-4-alpha-carbinolamine dehydratase family.</text>
</comment>
<keyword evidence="3 4" id="KW-0456">Lyase</keyword>
<dbReference type="PANTHER" id="PTHR12599:SF0">
    <property type="entry name" value="PTERIN-4-ALPHA-CARBINOLAMINE DEHYDRATASE"/>
    <property type="match status" value="1"/>
</dbReference>
<dbReference type="EMBL" id="JADGMQ010000005">
    <property type="protein sequence ID" value="MBI1620866.1"/>
    <property type="molecule type" value="Genomic_DNA"/>
</dbReference>
<evidence type="ECO:0000313" key="5">
    <source>
        <dbReference type="EMBL" id="MBI1620866.1"/>
    </source>
</evidence>
<name>A0ABS0SC93_9HYPH</name>
<reference evidence="5 6" key="1">
    <citation type="submission" date="2020-10" db="EMBL/GenBank/DDBJ databases">
        <title>Aquamicrobium zhengzhouensis sp. nov., a exopolysaccharide producing bacterium isolated from farmland soil.</title>
        <authorList>
            <person name="Wang X."/>
        </authorList>
    </citation>
    <scope>NUCLEOTIDE SEQUENCE [LARGE SCALE GENOMIC DNA]</scope>
    <source>
        <strain evidence="6">cd-1</strain>
    </source>
</reference>
<dbReference type="GO" id="GO:0008124">
    <property type="term" value="F:4-alpha-hydroxytetrahydrobiopterin dehydratase activity"/>
    <property type="evidence" value="ECO:0007669"/>
    <property type="project" value="UniProtKB-EC"/>
</dbReference>
<dbReference type="Proteomes" id="UP000601789">
    <property type="component" value="Unassembled WGS sequence"/>
</dbReference>
<evidence type="ECO:0000256" key="3">
    <source>
        <dbReference type="ARBA" id="ARBA00023239"/>
    </source>
</evidence>
<evidence type="ECO:0000256" key="1">
    <source>
        <dbReference type="ARBA" id="ARBA00001554"/>
    </source>
</evidence>
<evidence type="ECO:0000256" key="4">
    <source>
        <dbReference type="HAMAP-Rule" id="MF_00434"/>
    </source>
</evidence>